<feature type="coiled-coil region" evidence="1">
    <location>
        <begin position="3"/>
        <end position="105"/>
    </location>
</feature>
<proteinExistence type="predicted"/>
<dbReference type="AlphaFoldDB" id="A0AAY4CNP3"/>
<evidence type="ECO:0000313" key="4">
    <source>
        <dbReference type="Proteomes" id="UP000694580"/>
    </source>
</evidence>
<reference evidence="3" key="1">
    <citation type="submission" date="2025-08" db="UniProtKB">
        <authorList>
            <consortium name="Ensembl"/>
        </authorList>
    </citation>
    <scope>IDENTIFICATION</scope>
</reference>
<dbReference type="Proteomes" id="UP000694580">
    <property type="component" value="Unplaced"/>
</dbReference>
<protein>
    <submittedName>
        <fullName evidence="3">Uncharacterized protein</fullName>
    </submittedName>
</protein>
<organism evidence="3 4">
    <name type="scientific">Denticeps clupeoides</name>
    <name type="common">denticle herring</name>
    <dbReference type="NCBI Taxonomy" id="299321"/>
    <lineage>
        <taxon>Eukaryota</taxon>
        <taxon>Metazoa</taxon>
        <taxon>Chordata</taxon>
        <taxon>Craniata</taxon>
        <taxon>Vertebrata</taxon>
        <taxon>Euteleostomi</taxon>
        <taxon>Actinopterygii</taxon>
        <taxon>Neopterygii</taxon>
        <taxon>Teleostei</taxon>
        <taxon>Clupei</taxon>
        <taxon>Clupeiformes</taxon>
        <taxon>Denticipitoidei</taxon>
        <taxon>Denticipitidae</taxon>
        <taxon>Denticeps</taxon>
    </lineage>
</organism>
<evidence type="ECO:0000256" key="2">
    <source>
        <dbReference type="SAM" id="MobiDB-lite"/>
    </source>
</evidence>
<feature type="region of interest" description="Disordered" evidence="2">
    <location>
        <begin position="149"/>
        <end position="182"/>
    </location>
</feature>
<feature type="region of interest" description="Disordered" evidence="2">
    <location>
        <begin position="223"/>
        <end position="274"/>
    </location>
</feature>
<accession>A0AAY4CNP3</accession>
<keyword evidence="1" id="KW-0175">Coiled coil</keyword>
<reference evidence="3" key="2">
    <citation type="submission" date="2025-09" db="UniProtKB">
        <authorList>
            <consortium name="Ensembl"/>
        </authorList>
    </citation>
    <scope>IDENTIFICATION</scope>
</reference>
<sequence length="274" mass="30988">MQDQHLSAQLQEKEQLILALQEQLTQMQVLAQKHAQSSGAALEEMKNQLVQMELENTRMSANHQKEMERVNVTLEHKEDVIRSLKENLRKNLQQEEHSCQCHEVAVATSLAGISSLKLIFNVRVFLVSSQQEEITKWRRRAYKLREHKKEEPLSCPPVTRHAPRTPPRHALPASPVRRPAPLTGAALLNSPKSRFFDLPPTAQAPPITQPRLFFDNSALGAVAGEQPTPARSTEEPRPEAAQEGNAVHSGAARKEEWWPLSPRQAREVEKCENQ</sequence>
<keyword evidence="4" id="KW-1185">Reference proteome</keyword>
<dbReference type="GeneTree" id="ENSGT00740000116948"/>
<evidence type="ECO:0000313" key="3">
    <source>
        <dbReference type="Ensembl" id="ENSDCDP00010034294.1"/>
    </source>
</evidence>
<evidence type="ECO:0000256" key="1">
    <source>
        <dbReference type="SAM" id="Coils"/>
    </source>
</evidence>
<dbReference type="Ensembl" id="ENSDCDT00010042702.1">
    <property type="protein sequence ID" value="ENSDCDP00010034294.1"/>
    <property type="gene ID" value="ENSDCDG00010022059.1"/>
</dbReference>
<name>A0AAY4CNP3_9TELE</name>
<feature type="compositionally biased region" description="Basic and acidic residues" evidence="2">
    <location>
        <begin position="264"/>
        <end position="274"/>
    </location>
</feature>